<reference evidence="4 5" key="1">
    <citation type="journal article" date="2019" name="Int. J. Syst. Evol. Microbiol.">
        <title>The Global Catalogue of Microorganisms (GCM) 10K type strain sequencing project: providing services to taxonomists for standard genome sequencing and annotation.</title>
        <authorList>
            <consortium name="The Broad Institute Genomics Platform"/>
            <consortium name="The Broad Institute Genome Sequencing Center for Infectious Disease"/>
            <person name="Wu L."/>
            <person name="Ma J."/>
        </authorList>
    </citation>
    <scope>NUCLEOTIDE SEQUENCE [LARGE SCALE GENOMIC DNA]</scope>
    <source>
        <strain evidence="4 5">XZYJT29</strain>
    </source>
</reference>
<proteinExistence type="predicted"/>
<evidence type="ECO:0000313" key="4">
    <source>
        <dbReference type="EMBL" id="MFC7138688.1"/>
    </source>
</evidence>
<gene>
    <name evidence="4" type="ORF">ACFQMA_02410</name>
</gene>
<dbReference type="EMBL" id="JBHTAS010000001">
    <property type="protein sequence ID" value="MFC7138688.1"/>
    <property type="molecule type" value="Genomic_DNA"/>
</dbReference>
<accession>A0ABD5XYR1</accession>
<dbReference type="RefSeq" id="WP_274324302.1">
    <property type="nucleotide sequence ID" value="NZ_CP118158.1"/>
</dbReference>
<dbReference type="GeneID" id="78818929"/>
<evidence type="ECO:0000256" key="1">
    <source>
        <dbReference type="ARBA" id="ARBA00022676"/>
    </source>
</evidence>
<keyword evidence="5" id="KW-1185">Reference proteome</keyword>
<sequence length="453" mass="48647">MIDPTRWFELPVVPRLTRRFDGRVGEWIRRLTDEATFAAVVTAVVAFGYLRGSVSVSIDPPLLAVGAIVVIEAAVSMVSFSGFVALSGLVMVAELAGFGERDVEVTDGPRVAAVVPVYRDAPALDRSVESLLDSRYANLQVTVVAEPDDDASLARAAELADEHARVDRLVNTRYPGSKAGAVNYAAEVTEAPVVAVFDADERVDPGFVGGAVARLTEGADAVQGRTVPEPDGLVETLAYYESVLLNELSHRLLGLLTGFRMVSSRAVVLRRSAFERVGGYDTAMLTEDFDFAFRCFEADLAVEELFSRPSTIEAAHCGRDWWGQRKRWMTGYAQVLHRRLAGLRPLEWRSVVALATCAGAVFGNLLLLSMVSKVAVLAATGREALIAVLLAAVLGVSLLVRTVDAVGGHVDGVGVGWLLAPVVFPLYGLAGVKGAVEYAITWDGEWFHASKEG</sequence>
<dbReference type="Gene3D" id="3.90.550.10">
    <property type="entry name" value="Spore Coat Polysaccharide Biosynthesis Protein SpsA, Chain A"/>
    <property type="match status" value="1"/>
</dbReference>
<keyword evidence="3" id="KW-0812">Transmembrane</keyword>
<keyword evidence="2 4" id="KW-0808">Transferase</keyword>
<dbReference type="SUPFAM" id="SSF53448">
    <property type="entry name" value="Nucleotide-diphospho-sugar transferases"/>
    <property type="match status" value="1"/>
</dbReference>
<dbReference type="PANTHER" id="PTHR43630:SF1">
    <property type="entry name" value="POLY-BETA-1,6-N-ACETYL-D-GLUCOSAMINE SYNTHASE"/>
    <property type="match status" value="1"/>
</dbReference>
<dbReference type="Proteomes" id="UP001596432">
    <property type="component" value="Unassembled WGS sequence"/>
</dbReference>
<protein>
    <submittedName>
        <fullName evidence="4">Glycosyltransferase</fullName>
        <ecNumber evidence="4">2.4.-.-</ecNumber>
    </submittedName>
</protein>
<evidence type="ECO:0000256" key="2">
    <source>
        <dbReference type="ARBA" id="ARBA00022679"/>
    </source>
</evidence>
<dbReference type="Pfam" id="PF13641">
    <property type="entry name" value="Glyco_tranf_2_3"/>
    <property type="match status" value="1"/>
</dbReference>
<dbReference type="CDD" id="cd06423">
    <property type="entry name" value="CESA_like"/>
    <property type="match status" value="1"/>
</dbReference>
<dbReference type="GO" id="GO:0016757">
    <property type="term" value="F:glycosyltransferase activity"/>
    <property type="evidence" value="ECO:0007669"/>
    <property type="project" value="UniProtKB-KW"/>
</dbReference>
<dbReference type="EC" id="2.4.-.-" evidence="4"/>
<name>A0ABD5XYR1_9EURY</name>
<evidence type="ECO:0000256" key="3">
    <source>
        <dbReference type="SAM" id="Phobius"/>
    </source>
</evidence>
<dbReference type="PANTHER" id="PTHR43630">
    <property type="entry name" value="POLY-BETA-1,6-N-ACETYL-D-GLUCOSAMINE SYNTHASE"/>
    <property type="match status" value="1"/>
</dbReference>
<evidence type="ECO:0000313" key="5">
    <source>
        <dbReference type="Proteomes" id="UP001596432"/>
    </source>
</evidence>
<organism evidence="4 5">
    <name type="scientific">Halosimplex aquaticum</name>
    <dbReference type="NCBI Taxonomy" id="3026162"/>
    <lineage>
        <taxon>Archaea</taxon>
        <taxon>Methanobacteriati</taxon>
        <taxon>Methanobacteriota</taxon>
        <taxon>Stenosarchaea group</taxon>
        <taxon>Halobacteria</taxon>
        <taxon>Halobacteriales</taxon>
        <taxon>Haloarculaceae</taxon>
        <taxon>Halosimplex</taxon>
    </lineage>
</organism>
<feature type="transmembrane region" description="Helical" evidence="3">
    <location>
        <begin position="415"/>
        <end position="436"/>
    </location>
</feature>
<feature type="transmembrane region" description="Helical" evidence="3">
    <location>
        <begin position="348"/>
        <end position="372"/>
    </location>
</feature>
<comment type="caution">
    <text evidence="4">The sequence shown here is derived from an EMBL/GenBank/DDBJ whole genome shotgun (WGS) entry which is preliminary data.</text>
</comment>
<keyword evidence="3" id="KW-0472">Membrane</keyword>
<feature type="transmembrane region" description="Helical" evidence="3">
    <location>
        <begin position="384"/>
        <end position="403"/>
    </location>
</feature>
<dbReference type="AlphaFoldDB" id="A0ABD5XYR1"/>
<keyword evidence="1 4" id="KW-0328">Glycosyltransferase</keyword>
<dbReference type="InterPro" id="IPR029044">
    <property type="entry name" value="Nucleotide-diphossugar_trans"/>
</dbReference>
<keyword evidence="3" id="KW-1133">Transmembrane helix</keyword>